<feature type="signal peptide" evidence="1">
    <location>
        <begin position="1"/>
        <end position="19"/>
    </location>
</feature>
<dbReference type="RefSeq" id="WP_078743817.1">
    <property type="nucleotide sequence ID" value="NZ_FUXG01000001.1"/>
</dbReference>
<comment type="caution">
    <text evidence="2">The sequence shown here is derived from an EMBL/GenBank/DDBJ whole genome shotgun (WGS) entry which is preliminary data.</text>
</comment>
<dbReference type="OrthoDB" id="6123906at2"/>
<proteinExistence type="predicted"/>
<evidence type="ECO:0000313" key="3">
    <source>
        <dbReference type="Proteomes" id="UP000191418"/>
    </source>
</evidence>
<dbReference type="EMBL" id="MTSM01000015">
    <property type="protein sequence ID" value="OPX54931.1"/>
    <property type="molecule type" value="Genomic_DNA"/>
</dbReference>
<feature type="chain" id="PRO_5012820634" description="Peptidase C-terminal archaeal/bacterial domain-containing protein" evidence="1">
    <location>
        <begin position="20"/>
        <end position="325"/>
    </location>
</feature>
<evidence type="ECO:0008006" key="4">
    <source>
        <dbReference type="Google" id="ProtNLM"/>
    </source>
</evidence>
<protein>
    <recommendedName>
        <fullName evidence="4">Peptidase C-terminal archaeal/bacterial domain-containing protein</fullName>
    </recommendedName>
</protein>
<gene>
    <name evidence="2" type="ORF">BTE48_11345</name>
</gene>
<dbReference type="STRING" id="64969.SAMN02745127_00207"/>
<keyword evidence="1" id="KW-0732">Signal</keyword>
<dbReference type="AlphaFoldDB" id="A0A1T4KTA7"/>
<evidence type="ECO:0000313" key="2">
    <source>
        <dbReference type="EMBL" id="OPX54931.1"/>
    </source>
</evidence>
<keyword evidence="3" id="KW-1185">Reference proteome</keyword>
<dbReference type="Proteomes" id="UP000191418">
    <property type="component" value="Unassembled WGS sequence"/>
</dbReference>
<name>A0A1T4KTA7_9GAMM</name>
<evidence type="ECO:0000256" key="1">
    <source>
        <dbReference type="SAM" id="SignalP"/>
    </source>
</evidence>
<organism evidence="2 3">
    <name type="scientific">Oceanospirillum multiglobuliferum</name>
    <dbReference type="NCBI Taxonomy" id="64969"/>
    <lineage>
        <taxon>Bacteria</taxon>
        <taxon>Pseudomonadati</taxon>
        <taxon>Pseudomonadota</taxon>
        <taxon>Gammaproteobacteria</taxon>
        <taxon>Oceanospirillales</taxon>
        <taxon>Oceanospirillaceae</taxon>
        <taxon>Oceanospirillum</taxon>
    </lineage>
</organism>
<sequence>MLKILSSATLLLASFVTHADIKDAPLDFTQPPSIYNADYVDIVGEETREHEDLKREYSLAIEPKYKSKRNRMASQLQMLSKTASQVEMETGCPNLAIGSGTLVAFNTEGSSYCVSTVVDAETKIEGLMLNIPSAVNYDLFFFKYEDDGQFTLIDSSVSPNSTSEQTVAKAAAGAYVLFAQATQGSSGDPVTLGWLGYNNFDQYEANDKFGQSTSLQTNAVIQGNLDNANDLDFFSYTVGPDQSLLSLRFSASEQFSFEIWNGAAWVQLVKNQLNTYNVTPGPRLTSWFGLRQVIHLRHRPNTLWVFIIQAQLRVSQALKPGIMKT</sequence>
<accession>A0A1T4KTA7</accession>
<reference evidence="2 3" key="1">
    <citation type="submission" date="2017-01" db="EMBL/GenBank/DDBJ databases">
        <title>Genome Sequencing of a Marine Spirillum, Oceanospirillum multiglobuliferum ATCC 33336, from Japan.</title>
        <authorList>
            <person name="Carney J.G."/>
            <person name="Trachtenberg A.M."/>
            <person name="Rheaume B.A."/>
            <person name="Linnane J.D."/>
            <person name="Pitts N.L."/>
            <person name="Mykles D.L."/>
            <person name="Maclea K.S."/>
        </authorList>
    </citation>
    <scope>NUCLEOTIDE SEQUENCE [LARGE SCALE GENOMIC DNA]</scope>
    <source>
        <strain evidence="2 3">ATCC 33336</strain>
    </source>
</reference>
<dbReference type="Gene3D" id="2.60.120.380">
    <property type="match status" value="1"/>
</dbReference>